<evidence type="ECO:0000256" key="1">
    <source>
        <dbReference type="ARBA" id="ARBA00004903"/>
    </source>
</evidence>
<keyword evidence="6 8" id="KW-0560">Oxidoreductase</keyword>
<dbReference type="OrthoDB" id="9804315at2"/>
<evidence type="ECO:0000256" key="6">
    <source>
        <dbReference type="ARBA" id="ARBA00023002"/>
    </source>
</evidence>
<dbReference type="InterPro" id="IPR001796">
    <property type="entry name" value="DHFR_dom"/>
</dbReference>
<dbReference type="GO" id="GO:0006730">
    <property type="term" value="P:one-carbon metabolic process"/>
    <property type="evidence" value="ECO:0007669"/>
    <property type="project" value="UniProtKB-KW"/>
</dbReference>
<evidence type="ECO:0000313" key="12">
    <source>
        <dbReference type="Proteomes" id="UP000275663"/>
    </source>
</evidence>
<dbReference type="PRINTS" id="PR00070">
    <property type="entry name" value="DHFR"/>
</dbReference>
<comment type="function">
    <text evidence="7 8">Key enzyme in folate metabolism. Catalyzes an essential reaction for de novo glycine and purine synthesis, and for DNA precursor synthesis.</text>
</comment>
<feature type="domain" description="DHFR" evidence="10">
    <location>
        <begin position="4"/>
        <end position="160"/>
    </location>
</feature>
<dbReference type="InterPro" id="IPR012259">
    <property type="entry name" value="DHFR"/>
</dbReference>
<organism evidence="11 12">
    <name type="scientific">Undibacterium parvum</name>
    <dbReference type="NCBI Taxonomy" id="401471"/>
    <lineage>
        <taxon>Bacteria</taxon>
        <taxon>Pseudomonadati</taxon>
        <taxon>Pseudomonadota</taxon>
        <taxon>Betaproteobacteria</taxon>
        <taxon>Burkholderiales</taxon>
        <taxon>Oxalobacteraceae</taxon>
        <taxon>Undibacterium</taxon>
    </lineage>
</organism>
<dbReference type="EC" id="1.5.1.3" evidence="3 8"/>
<proteinExistence type="inferred from homology"/>
<protein>
    <recommendedName>
        <fullName evidence="3 8">Dihydrofolate reductase</fullName>
        <ecNumber evidence="3 8">1.5.1.3</ecNumber>
    </recommendedName>
</protein>
<dbReference type="PROSITE" id="PS00075">
    <property type="entry name" value="DHFR_1"/>
    <property type="match status" value="1"/>
</dbReference>
<dbReference type="PROSITE" id="PS51330">
    <property type="entry name" value="DHFR_2"/>
    <property type="match status" value="1"/>
</dbReference>
<keyword evidence="12" id="KW-1185">Reference proteome</keyword>
<dbReference type="GO" id="GO:0070401">
    <property type="term" value="F:NADP+ binding"/>
    <property type="evidence" value="ECO:0007669"/>
    <property type="project" value="UniProtKB-ARBA"/>
</dbReference>
<evidence type="ECO:0000259" key="10">
    <source>
        <dbReference type="PROSITE" id="PS51330"/>
    </source>
</evidence>
<dbReference type="CDD" id="cd00209">
    <property type="entry name" value="DHFR"/>
    <property type="match status" value="1"/>
</dbReference>
<dbReference type="GO" id="GO:0004146">
    <property type="term" value="F:dihydrofolate reductase activity"/>
    <property type="evidence" value="ECO:0007669"/>
    <property type="project" value="UniProtKB-EC"/>
</dbReference>
<evidence type="ECO:0000256" key="8">
    <source>
        <dbReference type="PIRNR" id="PIRNR000194"/>
    </source>
</evidence>
<comment type="catalytic activity">
    <reaction evidence="8">
        <text>(6S)-5,6,7,8-tetrahydrofolate + NADP(+) = 7,8-dihydrofolate + NADPH + H(+)</text>
        <dbReference type="Rhea" id="RHEA:15009"/>
        <dbReference type="ChEBI" id="CHEBI:15378"/>
        <dbReference type="ChEBI" id="CHEBI:57451"/>
        <dbReference type="ChEBI" id="CHEBI:57453"/>
        <dbReference type="ChEBI" id="CHEBI:57783"/>
        <dbReference type="ChEBI" id="CHEBI:58349"/>
        <dbReference type="EC" id="1.5.1.3"/>
    </reaction>
</comment>
<dbReference type="RefSeq" id="WP_126128907.1">
    <property type="nucleotide sequence ID" value="NZ_CP034464.1"/>
</dbReference>
<dbReference type="GO" id="GO:0046452">
    <property type="term" value="P:dihydrofolate metabolic process"/>
    <property type="evidence" value="ECO:0007669"/>
    <property type="project" value="TreeGrafter"/>
</dbReference>
<evidence type="ECO:0000313" key="11">
    <source>
        <dbReference type="EMBL" id="AZP13535.1"/>
    </source>
</evidence>
<dbReference type="PANTHER" id="PTHR48069">
    <property type="entry name" value="DIHYDROFOLATE REDUCTASE"/>
    <property type="match status" value="1"/>
</dbReference>
<dbReference type="GO" id="GO:0046654">
    <property type="term" value="P:tetrahydrofolate biosynthetic process"/>
    <property type="evidence" value="ECO:0007669"/>
    <property type="project" value="UniProtKB-UniPathway"/>
</dbReference>
<name>A0A3S9HN78_9BURK</name>
<gene>
    <name evidence="11" type="ORF">EJN92_17000</name>
</gene>
<dbReference type="InterPro" id="IPR024072">
    <property type="entry name" value="DHFR-like_dom_sf"/>
</dbReference>
<dbReference type="InterPro" id="IPR017925">
    <property type="entry name" value="DHFR_CS"/>
</dbReference>
<keyword evidence="5 8" id="KW-0521">NADP</keyword>
<reference evidence="11 12" key="1">
    <citation type="journal article" date="2011" name="Int. J. Syst. Evol. Microbiol.">
        <title>Description of Undibacterium oligocarboniphilum sp. nov., isolated from purified water, and Undibacterium pigrum strain CCUG 49012 as the type strain of Undibacterium parvum sp. nov., and emended descriptions of the genus Undibacterium and the species Undibacterium pigrum.</title>
        <authorList>
            <person name="Eder W."/>
            <person name="Wanner G."/>
            <person name="Ludwig W."/>
            <person name="Busse H.J."/>
            <person name="Ziemke-Kageler F."/>
            <person name="Lang E."/>
        </authorList>
    </citation>
    <scope>NUCLEOTIDE SEQUENCE [LARGE SCALE GENOMIC DNA]</scope>
    <source>
        <strain evidence="11 12">DSM 23061</strain>
    </source>
</reference>
<dbReference type="PIRSF" id="PIRSF000194">
    <property type="entry name" value="DHFR"/>
    <property type="match status" value="1"/>
</dbReference>
<evidence type="ECO:0000256" key="7">
    <source>
        <dbReference type="ARBA" id="ARBA00025067"/>
    </source>
</evidence>
<dbReference type="GO" id="GO:0005829">
    <property type="term" value="C:cytosol"/>
    <property type="evidence" value="ECO:0007669"/>
    <property type="project" value="TreeGrafter"/>
</dbReference>
<comment type="pathway">
    <text evidence="1 8">Cofactor biosynthesis; tetrahydrofolate biosynthesis; 5,6,7,8-tetrahydrofolate from 7,8-dihydrofolate: step 1/1.</text>
</comment>
<dbReference type="UniPathway" id="UPA00077">
    <property type="reaction ID" value="UER00158"/>
</dbReference>
<dbReference type="SUPFAM" id="SSF53597">
    <property type="entry name" value="Dihydrofolate reductase-like"/>
    <property type="match status" value="1"/>
</dbReference>
<dbReference type="PANTHER" id="PTHR48069:SF3">
    <property type="entry name" value="DIHYDROFOLATE REDUCTASE"/>
    <property type="match status" value="1"/>
</dbReference>
<evidence type="ECO:0000256" key="9">
    <source>
        <dbReference type="RuleBase" id="RU004474"/>
    </source>
</evidence>
<dbReference type="AlphaFoldDB" id="A0A3S9HN78"/>
<dbReference type="EMBL" id="CP034464">
    <property type="protein sequence ID" value="AZP13535.1"/>
    <property type="molecule type" value="Genomic_DNA"/>
</dbReference>
<dbReference type="GO" id="GO:0046655">
    <property type="term" value="P:folic acid metabolic process"/>
    <property type="evidence" value="ECO:0007669"/>
    <property type="project" value="TreeGrafter"/>
</dbReference>
<sequence>MMSSLTIIVATDKKNGIGIKNTLPWRLPEDLAHFKRTTSGHAIIMGRKTFESIGRVLPNRRNIVITRNPEWQHAGVESVSSLAAAQALVEQEHAYIIGGAEIYQQALGLADQLIVTEIEQEFACDAFFPEIAPQVWQEVKREPQHSETNQFNYAFVTYKRR</sequence>
<accession>A0A3S9HN78</accession>
<keyword evidence="4 8" id="KW-0554">One-carbon metabolism</keyword>
<evidence type="ECO:0000256" key="2">
    <source>
        <dbReference type="ARBA" id="ARBA00009539"/>
    </source>
</evidence>
<dbReference type="Gene3D" id="3.40.430.10">
    <property type="entry name" value="Dihydrofolate Reductase, subunit A"/>
    <property type="match status" value="1"/>
</dbReference>
<dbReference type="KEGG" id="upv:EJN92_17000"/>
<dbReference type="Pfam" id="PF00186">
    <property type="entry name" value="DHFR_1"/>
    <property type="match status" value="1"/>
</dbReference>
<dbReference type="Proteomes" id="UP000275663">
    <property type="component" value="Chromosome"/>
</dbReference>
<dbReference type="FunFam" id="3.40.430.10:FF:000001">
    <property type="entry name" value="Dihydrofolate reductase"/>
    <property type="match status" value="1"/>
</dbReference>
<evidence type="ECO:0000256" key="4">
    <source>
        <dbReference type="ARBA" id="ARBA00022563"/>
    </source>
</evidence>
<evidence type="ECO:0000256" key="5">
    <source>
        <dbReference type="ARBA" id="ARBA00022857"/>
    </source>
</evidence>
<comment type="similarity">
    <text evidence="2 8 9">Belongs to the dihydrofolate reductase family.</text>
</comment>
<evidence type="ECO:0000256" key="3">
    <source>
        <dbReference type="ARBA" id="ARBA00012856"/>
    </source>
</evidence>